<dbReference type="Pfam" id="PF07005">
    <property type="entry name" value="SBD_N"/>
    <property type="match status" value="1"/>
</dbReference>
<dbReference type="InterPro" id="IPR037051">
    <property type="entry name" value="4-carb_acid_sugar_kinase_N_sf"/>
</dbReference>
<name>A0A1T5E0M5_9BACT</name>
<gene>
    <name evidence="2" type="ORF">SAMN05660293_02059</name>
</gene>
<organism evidence="2 3">
    <name type="scientific">Dyadobacter psychrophilus</name>
    <dbReference type="NCBI Taxonomy" id="651661"/>
    <lineage>
        <taxon>Bacteria</taxon>
        <taxon>Pseudomonadati</taxon>
        <taxon>Bacteroidota</taxon>
        <taxon>Cytophagia</taxon>
        <taxon>Cytophagales</taxon>
        <taxon>Spirosomataceae</taxon>
        <taxon>Dyadobacter</taxon>
    </lineage>
</organism>
<dbReference type="Gene3D" id="3.40.50.10840">
    <property type="entry name" value="Putative sugar-binding, N-terminal domain"/>
    <property type="match status" value="1"/>
</dbReference>
<dbReference type="AlphaFoldDB" id="A0A1T5E0M5"/>
<protein>
    <submittedName>
        <fullName evidence="2">Uncharacterized conserved protein YgbK, DUF1537 family</fullName>
    </submittedName>
</protein>
<evidence type="ECO:0000313" key="2">
    <source>
        <dbReference type="EMBL" id="SKB77399.1"/>
    </source>
</evidence>
<evidence type="ECO:0000313" key="3">
    <source>
        <dbReference type="Proteomes" id="UP000190897"/>
    </source>
</evidence>
<feature type="domain" description="Four-carbon acid sugar kinase N-terminal" evidence="1">
    <location>
        <begin position="2"/>
        <end position="235"/>
    </location>
</feature>
<dbReference type="RefSeq" id="WP_082214575.1">
    <property type="nucleotide sequence ID" value="NZ_FUZA01000002.1"/>
</dbReference>
<proteinExistence type="predicted"/>
<sequence>MIAVIADDFTGAAEIGGVGIRNGFRVIIDTKVDNSVETDILIIATDTRSQNPEQATALIKKTTADLLALRPDFIYKKMDSILRGNVADELLAQLSVSGKERALLVPANPVLKRTILDGIYYYDGIPLNEFSFTNGSVKKRASSQVLDLIGEKASAYARVISTHDDLPEKGLMIGNTSNSGDLEEWVKKIDEKTIPSGGSGFFDAILRSRKDAGKENFNAVKLGEKVLYVCGSAFMNSRALVKASREAGQEVLYMPEKLFCSKEQDKKLIEEWTGEIIDSLESKNRVIIAIDHLECDEVESLPGRIREAIADVVENVLGRTKVHELIIEGGSTSFSIIQRLNYTRFFPTHEFGPGSIRMRIEGQKNIFLTLKPGSYVWPDSIWEYPVDHQVK</sequence>
<dbReference type="GO" id="GO:0005524">
    <property type="term" value="F:ATP binding"/>
    <property type="evidence" value="ECO:0007669"/>
    <property type="project" value="UniProtKB-KW"/>
</dbReference>
<dbReference type="SUPFAM" id="SSF142764">
    <property type="entry name" value="YgbK-like"/>
    <property type="match status" value="1"/>
</dbReference>
<dbReference type="GO" id="GO:0016301">
    <property type="term" value="F:kinase activity"/>
    <property type="evidence" value="ECO:0007669"/>
    <property type="project" value="UniProtKB-KW"/>
</dbReference>
<dbReference type="EMBL" id="FUZA01000002">
    <property type="protein sequence ID" value="SKB77399.1"/>
    <property type="molecule type" value="Genomic_DNA"/>
</dbReference>
<evidence type="ECO:0000259" key="1">
    <source>
        <dbReference type="Pfam" id="PF07005"/>
    </source>
</evidence>
<dbReference type="STRING" id="651661.SAMN05660293_02059"/>
<dbReference type="Proteomes" id="UP000190897">
    <property type="component" value="Unassembled WGS sequence"/>
</dbReference>
<dbReference type="InterPro" id="IPR042213">
    <property type="entry name" value="NBD_C_sf"/>
</dbReference>
<keyword evidence="3" id="KW-1185">Reference proteome</keyword>
<dbReference type="InterPro" id="IPR010737">
    <property type="entry name" value="4-carb_acid_sugar_kinase_N"/>
</dbReference>
<accession>A0A1T5E0M5</accession>
<dbReference type="OrthoDB" id="9778478at2"/>
<dbReference type="Gene3D" id="3.40.980.20">
    <property type="entry name" value="Four-carbon acid sugar kinase, nucleotide binding domain"/>
    <property type="match status" value="1"/>
</dbReference>
<reference evidence="3" key="1">
    <citation type="submission" date="2017-02" db="EMBL/GenBank/DDBJ databases">
        <authorList>
            <person name="Varghese N."/>
            <person name="Submissions S."/>
        </authorList>
    </citation>
    <scope>NUCLEOTIDE SEQUENCE [LARGE SCALE GENOMIC DNA]</scope>
    <source>
        <strain evidence="3">DSM 22270</strain>
    </source>
</reference>